<protein>
    <submittedName>
        <fullName evidence="1">Uncharacterized protein</fullName>
    </submittedName>
</protein>
<sequence length="236" mass="27504">MRKLFSFLLLIIIFSSCKKEDDGLRNGYFWLYGAGLKDRYGEEAANGISEKWKIKTVDAGGCIIDDELEKKINRANKKTLAAITRKYGKGWEAKYHQDIEDFAMKSAEVMDVLIVNKMFRNKLRDHNIPVDDVDKQVKQLNDKGEYEVVIVNSNLKYENKECFKVAVNTKNRTVNLINLKKAQNIYESKCNLHCFRRRQRDKAIPVNVFQIKTGCAYRRKIQTGGYSYFKLSEFRT</sequence>
<dbReference type="STRING" id="680127.SAMN05421593_2251"/>
<evidence type="ECO:0000313" key="1">
    <source>
        <dbReference type="EMBL" id="SEH33315.1"/>
    </source>
</evidence>
<name>A0A1H6HGE7_CHRCI</name>
<accession>A0A1H6HGE7</accession>
<reference evidence="1 2" key="1">
    <citation type="submission" date="2016-10" db="EMBL/GenBank/DDBJ databases">
        <authorList>
            <person name="de Groot N.N."/>
        </authorList>
    </citation>
    <scope>NUCLEOTIDE SEQUENCE [LARGE SCALE GENOMIC DNA]</scope>
    <source>
        <strain evidence="1 2">DSM 23031</strain>
    </source>
</reference>
<dbReference type="AlphaFoldDB" id="A0A1H6HGE7"/>
<gene>
    <name evidence="1" type="ORF">SAMN05421593_2251</name>
</gene>
<evidence type="ECO:0000313" key="2">
    <source>
        <dbReference type="Proteomes" id="UP000198561"/>
    </source>
</evidence>
<proteinExistence type="predicted"/>
<dbReference type="Proteomes" id="UP000198561">
    <property type="component" value="Unassembled WGS sequence"/>
</dbReference>
<dbReference type="PROSITE" id="PS51257">
    <property type="entry name" value="PROKAR_LIPOPROTEIN"/>
    <property type="match status" value="1"/>
</dbReference>
<organism evidence="1 2">
    <name type="scientific">Chryseobacterium culicis</name>
    <dbReference type="NCBI Taxonomy" id="680127"/>
    <lineage>
        <taxon>Bacteria</taxon>
        <taxon>Pseudomonadati</taxon>
        <taxon>Bacteroidota</taxon>
        <taxon>Flavobacteriia</taxon>
        <taxon>Flavobacteriales</taxon>
        <taxon>Weeksellaceae</taxon>
        <taxon>Chryseobacterium group</taxon>
        <taxon>Chryseobacterium</taxon>
    </lineage>
</organism>
<dbReference type="EMBL" id="FNWQ01000002">
    <property type="protein sequence ID" value="SEH33315.1"/>
    <property type="molecule type" value="Genomic_DNA"/>
</dbReference>